<dbReference type="SMART" id="SM00852">
    <property type="entry name" value="MoCF_biosynth"/>
    <property type="match status" value="1"/>
</dbReference>
<dbReference type="EMBL" id="JBHSBU010000001">
    <property type="protein sequence ID" value="MFC4157824.1"/>
    <property type="molecule type" value="Genomic_DNA"/>
</dbReference>
<dbReference type="PANTHER" id="PTHR13939">
    <property type="entry name" value="NICOTINAMIDE-NUCLEOTIDE AMIDOHYDROLASE PNCC"/>
    <property type="match status" value="1"/>
</dbReference>
<dbReference type="CDD" id="cd00885">
    <property type="entry name" value="cinA"/>
    <property type="match status" value="1"/>
</dbReference>
<evidence type="ECO:0000259" key="1">
    <source>
        <dbReference type="SMART" id="SM00852"/>
    </source>
</evidence>
<dbReference type="SUPFAM" id="SSF53218">
    <property type="entry name" value="Molybdenum cofactor biosynthesis proteins"/>
    <property type="match status" value="1"/>
</dbReference>
<sequence>MPTFAAVIVGDEILSGRRQDKHLAWLAGELAERGFSLCWARYIGDDPAAQTALYRETLAGEAIVFSFGGIGATPDDHTRAAAAAAADAPLIQHPEATALIEARFGEAARPQRIRMAQLPEGCTLIPNPINQIAGFSVGNHHFLPGFPDMAWPMARWVLDRLPAAGPRPTRLGVLVPEAREGDLIDLMETLTRQYPAVHFSCLPSYGNARLTGPHIEFCLTGAAEPTAAAMALLREGLSQRGYRLQEP</sequence>
<evidence type="ECO:0000313" key="3">
    <source>
        <dbReference type="Proteomes" id="UP001595791"/>
    </source>
</evidence>
<comment type="caution">
    <text evidence="2">The sequence shown here is derived from an EMBL/GenBank/DDBJ whole genome shotgun (WGS) entry which is preliminary data.</text>
</comment>
<name>A0ABV8MI40_9NEIS</name>
<reference evidence="3" key="1">
    <citation type="journal article" date="2019" name="Int. J. Syst. Evol. Microbiol.">
        <title>The Global Catalogue of Microorganisms (GCM) 10K type strain sequencing project: providing services to taxonomists for standard genome sequencing and annotation.</title>
        <authorList>
            <consortium name="The Broad Institute Genomics Platform"/>
            <consortium name="The Broad Institute Genome Sequencing Center for Infectious Disease"/>
            <person name="Wu L."/>
            <person name="Ma J."/>
        </authorList>
    </citation>
    <scope>NUCLEOTIDE SEQUENCE [LARGE SCALE GENOMIC DNA]</scope>
    <source>
        <strain evidence="3">LMG 29894</strain>
    </source>
</reference>
<evidence type="ECO:0000313" key="2">
    <source>
        <dbReference type="EMBL" id="MFC4157824.1"/>
    </source>
</evidence>
<proteinExistence type="predicted"/>
<dbReference type="Pfam" id="PF00994">
    <property type="entry name" value="MoCF_biosynth"/>
    <property type="match status" value="1"/>
</dbReference>
<dbReference type="RefSeq" id="WP_378159870.1">
    <property type="nucleotide sequence ID" value="NZ_JBHSBU010000001.1"/>
</dbReference>
<dbReference type="PANTHER" id="PTHR13939:SF0">
    <property type="entry name" value="NMN AMIDOHYDROLASE-LIKE PROTEIN YFAY"/>
    <property type="match status" value="1"/>
</dbReference>
<organism evidence="2 3">
    <name type="scientific">Chitinimonas lacunae</name>
    <dbReference type="NCBI Taxonomy" id="1963018"/>
    <lineage>
        <taxon>Bacteria</taxon>
        <taxon>Pseudomonadati</taxon>
        <taxon>Pseudomonadota</taxon>
        <taxon>Betaproteobacteria</taxon>
        <taxon>Neisseriales</taxon>
        <taxon>Chitinibacteraceae</taxon>
        <taxon>Chitinimonas</taxon>
    </lineage>
</organism>
<keyword evidence="3" id="KW-1185">Reference proteome</keyword>
<gene>
    <name evidence="2" type="ORF">ACFOW7_00505</name>
</gene>
<feature type="domain" description="MoaB/Mog" evidence="1">
    <location>
        <begin position="5"/>
        <end position="164"/>
    </location>
</feature>
<dbReference type="InterPro" id="IPR001453">
    <property type="entry name" value="MoaB/Mog_dom"/>
</dbReference>
<accession>A0ABV8MI40</accession>
<dbReference type="InterPro" id="IPR050101">
    <property type="entry name" value="CinA"/>
</dbReference>
<protein>
    <submittedName>
        <fullName evidence="2">Competence/damage-inducible protein A</fullName>
    </submittedName>
</protein>
<dbReference type="InterPro" id="IPR036425">
    <property type="entry name" value="MoaB/Mog-like_dom_sf"/>
</dbReference>
<dbReference type="Gene3D" id="3.40.980.10">
    <property type="entry name" value="MoaB/Mog-like domain"/>
    <property type="match status" value="1"/>
</dbReference>
<dbReference type="Proteomes" id="UP001595791">
    <property type="component" value="Unassembled WGS sequence"/>
</dbReference>